<gene>
    <name evidence="1" type="ORF">Tco_0653949</name>
</gene>
<dbReference type="EMBL" id="BQNB010009130">
    <property type="protein sequence ID" value="GJS59165.1"/>
    <property type="molecule type" value="Genomic_DNA"/>
</dbReference>
<keyword evidence="2" id="KW-1185">Reference proteome</keyword>
<comment type="caution">
    <text evidence="1">The sequence shown here is derived from an EMBL/GenBank/DDBJ whole genome shotgun (WGS) entry which is preliminary data.</text>
</comment>
<evidence type="ECO:0000313" key="1">
    <source>
        <dbReference type="EMBL" id="GJS59165.1"/>
    </source>
</evidence>
<sequence>MKGGSIMIGFEMENFFDVNVATTFVENVLALLEIEGIYTQQALALMKHLKTNKNDEHAKRVLSCVSIVLLLNKFSSLLISRSSRKWFTTVSYVNGFKGFPALWYKQWELSGFVCDFYEQRVKKIYRLVLSTTKMWLVMVLKAVNNKKEIIVGNKSFKHLICHYVYGLPGDTNYSVSLKYIEVSDCACRLDWYLLDVVKWAVVQVGYVCILDEVMNHIILDEVGESDAERGECFLELERDCPELAAYGAGLESSRSICGDRGQKYVGIVIPNALDRYIVIGFGVCPDTSDPKLVKISVIVTPSMWVVEVFTLSARVWKTVYMGAPFKSCEMVWNQVFVDGVIYWRVFDDIDLDVGLRSNYIISFDLKTEKFGEVSLPEKLVRTYRLVVEKVNESLGLLEYYDEGEMSVCGVWTRKDGRMVKLYWKWWTIMMKSFKLKFMKPHRDISMVLRLKEIIFHSPQGRTWKHYFCLMNQILLFIDNDDGTILQGVEIKL</sequence>
<proteinExistence type="predicted"/>
<dbReference type="PANTHER" id="PTHR31672:SF10">
    <property type="entry name" value="F-BOX DOMAIN-CONTAINING PROTEIN"/>
    <property type="match status" value="1"/>
</dbReference>
<name>A0ABQ4X2C9_9ASTR</name>
<dbReference type="PANTHER" id="PTHR31672">
    <property type="entry name" value="BNACNNG10540D PROTEIN"/>
    <property type="match status" value="1"/>
</dbReference>
<accession>A0ABQ4X2C9</accession>
<protein>
    <submittedName>
        <fullName evidence="1">F-box domain containing protein</fullName>
    </submittedName>
</protein>
<dbReference type="InterPro" id="IPR050796">
    <property type="entry name" value="SCF_F-box_component"/>
</dbReference>
<organism evidence="1 2">
    <name type="scientific">Tanacetum coccineum</name>
    <dbReference type="NCBI Taxonomy" id="301880"/>
    <lineage>
        <taxon>Eukaryota</taxon>
        <taxon>Viridiplantae</taxon>
        <taxon>Streptophyta</taxon>
        <taxon>Embryophyta</taxon>
        <taxon>Tracheophyta</taxon>
        <taxon>Spermatophyta</taxon>
        <taxon>Magnoliopsida</taxon>
        <taxon>eudicotyledons</taxon>
        <taxon>Gunneridae</taxon>
        <taxon>Pentapetalae</taxon>
        <taxon>asterids</taxon>
        <taxon>campanulids</taxon>
        <taxon>Asterales</taxon>
        <taxon>Asteraceae</taxon>
        <taxon>Asteroideae</taxon>
        <taxon>Anthemideae</taxon>
        <taxon>Anthemidinae</taxon>
        <taxon>Tanacetum</taxon>
    </lineage>
</organism>
<evidence type="ECO:0000313" key="2">
    <source>
        <dbReference type="Proteomes" id="UP001151760"/>
    </source>
</evidence>
<reference evidence="1" key="2">
    <citation type="submission" date="2022-01" db="EMBL/GenBank/DDBJ databases">
        <authorList>
            <person name="Yamashiro T."/>
            <person name="Shiraishi A."/>
            <person name="Satake H."/>
            <person name="Nakayama K."/>
        </authorList>
    </citation>
    <scope>NUCLEOTIDE SEQUENCE</scope>
</reference>
<reference evidence="1" key="1">
    <citation type="journal article" date="2022" name="Int. J. Mol. Sci.">
        <title>Draft Genome of Tanacetum Coccineum: Genomic Comparison of Closely Related Tanacetum-Family Plants.</title>
        <authorList>
            <person name="Yamashiro T."/>
            <person name="Shiraishi A."/>
            <person name="Nakayama K."/>
            <person name="Satake H."/>
        </authorList>
    </citation>
    <scope>NUCLEOTIDE SEQUENCE</scope>
</reference>
<dbReference type="Proteomes" id="UP001151760">
    <property type="component" value="Unassembled WGS sequence"/>
</dbReference>